<keyword evidence="3" id="KW-1185">Reference proteome</keyword>
<accession>A0A9P7RUQ0</accession>
<proteinExistence type="predicted"/>
<comment type="caution">
    <text evidence="2">The sequence shown here is derived from an EMBL/GenBank/DDBJ whole genome shotgun (WGS) entry which is preliminary data.</text>
</comment>
<dbReference type="Proteomes" id="UP001049176">
    <property type="component" value="Chromosome 7"/>
</dbReference>
<evidence type="ECO:0000313" key="2">
    <source>
        <dbReference type="EMBL" id="KAG7090030.1"/>
    </source>
</evidence>
<dbReference type="RefSeq" id="XP_043006500.1">
    <property type="nucleotide sequence ID" value="XM_043160794.1"/>
</dbReference>
<dbReference type="AlphaFoldDB" id="A0A9P7RUQ0"/>
<evidence type="ECO:0000313" key="3">
    <source>
        <dbReference type="Proteomes" id="UP001049176"/>
    </source>
</evidence>
<dbReference type="KEGG" id="more:E1B28_011650"/>
<evidence type="ECO:0000256" key="1">
    <source>
        <dbReference type="SAM" id="MobiDB-lite"/>
    </source>
</evidence>
<reference evidence="2" key="1">
    <citation type="journal article" date="2021" name="Genome Biol. Evol.">
        <title>The assembled and annotated genome of the fairy-ring fungus Marasmius oreades.</title>
        <authorList>
            <person name="Hiltunen M."/>
            <person name="Ament-Velasquez S.L."/>
            <person name="Johannesson H."/>
        </authorList>
    </citation>
    <scope>NUCLEOTIDE SEQUENCE</scope>
    <source>
        <strain evidence="2">03SP1</strain>
    </source>
</reference>
<sequence length="563" mass="64502">MEVLTGASKVRIGRGNFSNVGRDQVNNYTIVQTRDKRTKVDSDPPELSEYTEIKRGDIFKDKDICYSWQLCSNGKDDTEAAVYIAQIMIGGRFGESKYTVKTYHGRNAAKEWRRDFSRCSMDWLRDVPLFGYNKSSVPLLIFCGELVPVAHIEDGLGDVGLFYIELLRNSLRCSRNELWMDPMKGRFCRGPIGPKCFDWQDVIHDALDVPSDVEFLKEAAVIRYLSSKEEDRWFLAALSYSSHLEILDGDIPAPSRTHVISGLTNSTIASFNNIRWKNWNDCLGKRQQMPNGVASYHFRDDRRKIEVESVGERNSWLTQALSVFHAHDISLDEDLSTYKFAFPFCRLTGTIQKSSRKRQRRQLFPPIYLIFFPTRTGTPLYRWSFNPTGQTPLLPEMCKYLGLPFKLSLEVTPCQSSWPTRIYRHIHDHQITRKFNPKTTGFARSLQFPIFKVAPAESRFREIVEEHHKIPIEPKAKPLPRVNTSEGLSEPVPDWVEGRSHEETDDSFSLEVLFDETEGSTKHAEITNSVSPRKDMTRSLLSTLFALFTWEAIEGSGISAAAI</sequence>
<feature type="region of interest" description="Disordered" evidence="1">
    <location>
        <begin position="475"/>
        <end position="503"/>
    </location>
</feature>
<gene>
    <name evidence="2" type="ORF">E1B28_011650</name>
</gene>
<dbReference type="GeneID" id="66080725"/>
<organism evidence="2 3">
    <name type="scientific">Marasmius oreades</name>
    <name type="common">fairy-ring Marasmius</name>
    <dbReference type="NCBI Taxonomy" id="181124"/>
    <lineage>
        <taxon>Eukaryota</taxon>
        <taxon>Fungi</taxon>
        <taxon>Dikarya</taxon>
        <taxon>Basidiomycota</taxon>
        <taxon>Agaricomycotina</taxon>
        <taxon>Agaricomycetes</taxon>
        <taxon>Agaricomycetidae</taxon>
        <taxon>Agaricales</taxon>
        <taxon>Marasmiineae</taxon>
        <taxon>Marasmiaceae</taxon>
        <taxon>Marasmius</taxon>
    </lineage>
</organism>
<protein>
    <submittedName>
        <fullName evidence="2">Uncharacterized protein</fullName>
    </submittedName>
</protein>
<name>A0A9P7RUQ0_9AGAR</name>
<dbReference type="EMBL" id="CM032187">
    <property type="protein sequence ID" value="KAG7090030.1"/>
    <property type="molecule type" value="Genomic_DNA"/>
</dbReference>